<feature type="domain" description="U1-type" evidence="6">
    <location>
        <begin position="82"/>
        <end position="116"/>
    </location>
</feature>
<dbReference type="SMART" id="SM00451">
    <property type="entry name" value="ZnF_U1"/>
    <property type="match status" value="1"/>
</dbReference>
<gene>
    <name evidence="7" type="primary">ZMAT2</name>
    <name evidence="7" type="ORF">EC973_009381</name>
</gene>
<feature type="compositionally biased region" description="Basic residues" evidence="5">
    <location>
        <begin position="163"/>
        <end position="179"/>
    </location>
</feature>
<accession>A0A8H7BS44</accession>
<evidence type="ECO:0000256" key="3">
    <source>
        <dbReference type="ARBA" id="ARBA00022833"/>
    </source>
</evidence>
<evidence type="ECO:0000256" key="2">
    <source>
        <dbReference type="ARBA" id="ARBA00022771"/>
    </source>
</evidence>
<dbReference type="GO" id="GO:0008270">
    <property type="term" value="F:zinc ion binding"/>
    <property type="evidence" value="ECO:0007669"/>
    <property type="project" value="UniProtKB-KW"/>
</dbReference>
<keyword evidence="3" id="KW-0862">Zinc</keyword>
<name>A0A8H7BS44_9FUNG</name>
<dbReference type="Proteomes" id="UP000605846">
    <property type="component" value="Unassembled WGS sequence"/>
</dbReference>
<evidence type="ECO:0000256" key="4">
    <source>
        <dbReference type="ARBA" id="ARBA00023242"/>
    </source>
</evidence>
<feature type="region of interest" description="Disordered" evidence="5">
    <location>
        <begin position="138"/>
        <end position="208"/>
    </location>
</feature>
<dbReference type="EMBL" id="JABAYA010000090">
    <property type="protein sequence ID" value="KAF7725764.1"/>
    <property type="molecule type" value="Genomic_DNA"/>
</dbReference>
<dbReference type="GO" id="GO:0046540">
    <property type="term" value="C:U4/U6 x U5 tri-snRNP complex"/>
    <property type="evidence" value="ECO:0007669"/>
    <property type="project" value="TreeGrafter"/>
</dbReference>
<dbReference type="OrthoDB" id="30343at2759"/>
<evidence type="ECO:0000313" key="7">
    <source>
        <dbReference type="EMBL" id="KAF7725764.1"/>
    </source>
</evidence>
<dbReference type="PANTHER" id="PTHR45986:SF1">
    <property type="entry name" value="ZINC FINGER MATRIN-TYPE PROTEIN 2"/>
    <property type="match status" value="1"/>
</dbReference>
<organism evidence="7 8">
    <name type="scientific">Apophysomyces ossiformis</name>
    <dbReference type="NCBI Taxonomy" id="679940"/>
    <lineage>
        <taxon>Eukaryota</taxon>
        <taxon>Fungi</taxon>
        <taxon>Fungi incertae sedis</taxon>
        <taxon>Mucoromycota</taxon>
        <taxon>Mucoromycotina</taxon>
        <taxon>Mucoromycetes</taxon>
        <taxon>Mucorales</taxon>
        <taxon>Mucorineae</taxon>
        <taxon>Mucoraceae</taxon>
        <taxon>Apophysomyces</taxon>
    </lineage>
</organism>
<evidence type="ECO:0000259" key="6">
    <source>
        <dbReference type="SMART" id="SM00451"/>
    </source>
</evidence>
<dbReference type="InterPro" id="IPR040107">
    <property type="entry name" value="Snu23"/>
</dbReference>
<evidence type="ECO:0000256" key="5">
    <source>
        <dbReference type="SAM" id="MobiDB-lite"/>
    </source>
</evidence>
<dbReference type="InterPro" id="IPR036236">
    <property type="entry name" value="Znf_C2H2_sf"/>
</dbReference>
<dbReference type="SUPFAM" id="SSF57667">
    <property type="entry name" value="beta-beta-alpha zinc fingers"/>
    <property type="match status" value="1"/>
</dbReference>
<keyword evidence="4" id="KW-0539">Nucleus</keyword>
<protein>
    <submittedName>
        <fullName evidence="7">Zinc finger, matrin-type 2</fullName>
    </submittedName>
</protein>
<proteinExistence type="predicted"/>
<dbReference type="GO" id="GO:0003676">
    <property type="term" value="F:nucleic acid binding"/>
    <property type="evidence" value="ECO:0007669"/>
    <property type="project" value="InterPro"/>
</dbReference>
<dbReference type="Gene3D" id="3.30.160.60">
    <property type="entry name" value="Classic Zinc Finger"/>
    <property type="match status" value="1"/>
</dbReference>
<evidence type="ECO:0000256" key="1">
    <source>
        <dbReference type="ARBA" id="ARBA00022723"/>
    </source>
</evidence>
<feature type="compositionally biased region" description="Basic and acidic residues" evidence="5">
    <location>
        <begin position="138"/>
        <end position="162"/>
    </location>
</feature>
<dbReference type="InterPro" id="IPR013087">
    <property type="entry name" value="Znf_C2H2_type"/>
</dbReference>
<dbReference type="Pfam" id="PF12874">
    <property type="entry name" value="zf-met"/>
    <property type="match status" value="1"/>
</dbReference>
<dbReference type="GO" id="GO:0000398">
    <property type="term" value="P:mRNA splicing, via spliceosome"/>
    <property type="evidence" value="ECO:0007669"/>
    <property type="project" value="InterPro"/>
</dbReference>
<dbReference type="InterPro" id="IPR003604">
    <property type="entry name" value="Matrin/U1-like-C_Znf_C2H2"/>
</dbReference>
<feature type="region of interest" description="Disordered" evidence="5">
    <location>
        <begin position="29"/>
        <end position="56"/>
    </location>
</feature>
<keyword evidence="8" id="KW-1185">Reference proteome</keyword>
<sequence>MSSAYGSGKASDTDFRRTWDKAEYAAKARAREAKYEERKKPKKEPEEPRELLRSREEKLPLDVNVGKTVVVQGGASGEAARQPGFYCKVCDLVVKDNVNYLDHINGRKHQLNMGISMKVERSTVDSVKERLAMLKRKREEPKKEYDLDTRLDELKRQEEEEKRRRKEKKRQKKEAKKKKNETSTEPPPEGDDMAKMMGFAGFGSSKPA</sequence>
<dbReference type="AlphaFoldDB" id="A0A8H7BS44"/>
<keyword evidence="1" id="KW-0479">Metal-binding</keyword>
<keyword evidence="2" id="KW-0863">Zinc-finger</keyword>
<evidence type="ECO:0000313" key="8">
    <source>
        <dbReference type="Proteomes" id="UP000605846"/>
    </source>
</evidence>
<dbReference type="GO" id="GO:0005681">
    <property type="term" value="C:spliceosomal complex"/>
    <property type="evidence" value="ECO:0007669"/>
    <property type="project" value="InterPro"/>
</dbReference>
<reference evidence="7" key="1">
    <citation type="submission" date="2020-01" db="EMBL/GenBank/DDBJ databases">
        <title>Genome Sequencing of Three Apophysomyces-Like Fungal Strains Confirms a Novel Fungal Genus in the Mucoromycota with divergent Burkholderia-like Endosymbiotic Bacteria.</title>
        <authorList>
            <person name="Stajich J.E."/>
            <person name="Macias A.M."/>
            <person name="Carter-House D."/>
            <person name="Lovett B."/>
            <person name="Kasson L.R."/>
            <person name="Berry K."/>
            <person name="Grigoriev I."/>
            <person name="Chang Y."/>
            <person name="Spatafora J."/>
            <person name="Kasson M.T."/>
        </authorList>
    </citation>
    <scope>NUCLEOTIDE SEQUENCE</scope>
    <source>
        <strain evidence="7">NRRL A-21654</strain>
    </source>
</reference>
<comment type="caution">
    <text evidence="7">The sequence shown here is derived from an EMBL/GenBank/DDBJ whole genome shotgun (WGS) entry which is preliminary data.</text>
</comment>
<dbReference type="PANTHER" id="PTHR45986">
    <property type="entry name" value="ZINC FINGER MATRIN-TYPE PROTEIN 2"/>
    <property type="match status" value="1"/>
</dbReference>